<evidence type="ECO:0000256" key="2">
    <source>
        <dbReference type="ARBA" id="ARBA00022630"/>
    </source>
</evidence>
<sequence length="116" mass="12896">MKNYHEKMELAPRDVVVRAIETEIREGRGYGEGLGAYVLCDVCHLGKEKILKDLPKIRHTAMLFENIDLVDTPVPIRPTAHYSMGGIEVAKFEDMSTKIAGIYVGGEASCISITWS</sequence>
<dbReference type="AlphaFoldDB" id="A0A448J8C5"/>
<comment type="cofactor">
    <cofactor evidence="1">
        <name>FAD</name>
        <dbReference type="ChEBI" id="CHEBI:57692"/>
    </cofactor>
</comment>
<name>A0A448J8C5_CAMJU</name>
<dbReference type="InterPro" id="IPR036188">
    <property type="entry name" value="FAD/NAD-bd_sf"/>
</dbReference>
<reference evidence="6 7" key="1">
    <citation type="submission" date="2018-12" db="EMBL/GenBank/DDBJ databases">
        <authorList>
            <consortium name="Pathogen Informatics"/>
        </authorList>
    </citation>
    <scope>NUCLEOTIDE SEQUENCE [LARGE SCALE GENOMIC DNA]</scope>
    <source>
        <strain evidence="6 7">NCTC11951</strain>
    </source>
</reference>
<evidence type="ECO:0000256" key="4">
    <source>
        <dbReference type="PIRSR" id="PIRSR630664-50"/>
    </source>
</evidence>
<dbReference type="SUPFAM" id="SSF56425">
    <property type="entry name" value="Succinate dehydrogenase/fumarate reductase flavoprotein, catalytic domain"/>
    <property type="match status" value="1"/>
</dbReference>
<evidence type="ECO:0000259" key="5">
    <source>
        <dbReference type="Pfam" id="PF00890"/>
    </source>
</evidence>
<keyword evidence="2" id="KW-0285">Flavoprotein</keyword>
<dbReference type="InterPro" id="IPR030664">
    <property type="entry name" value="SdhA/FrdA/AprA"/>
</dbReference>
<dbReference type="PANTHER" id="PTHR11632:SF51">
    <property type="entry name" value="SUCCINATE DEHYDROGENASE [UBIQUINONE] FLAVOPROTEIN SUBUNIT, MITOCHONDRIAL"/>
    <property type="match status" value="1"/>
</dbReference>
<dbReference type="Proteomes" id="UP000275504">
    <property type="component" value="Chromosome"/>
</dbReference>
<evidence type="ECO:0000313" key="7">
    <source>
        <dbReference type="Proteomes" id="UP000275504"/>
    </source>
</evidence>
<dbReference type="EMBL" id="LR134359">
    <property type="protein sequence ID" value="VEG60918.1"/>
    <property type="molecule type" value="Genomic_DNA"/>
</dbReference>
<accession>A0A448J8C5</accession>
<dbReference type="Gene3D" id="3.90.700.10">
    <property type="entry name" value="Succinate dehydrogenase/fumarate reductase flavoprotein, catalytic domain"/>
    <property type="match status" value="1"/>
</dbReference>
<feature type="active site" description="Proton acceptor" evidence="4">
    <location>
        <position position="13"/>
    </location>
</feature>
<evidence type="ECO:0000313" key="6">
    <source>
        <dbReference type="EMBL" id="VEG60918.1"/>
    </source>
</evidence>
<keyword evidence="3 6" id="KW-0560">Oxidoreductase</keyword>
<evidence type="ECO:0000256" key="1">
    <source>
        <dbReference type="ARBA" id="ARBA00001974"/>
    </source>
</evidence>
<dbReference type="GO" id="GO:0016491">
    <property type="term" value="F:oxidoreductase activity"/>
    <property type="evidence" value="ECO:0007669"/>
    <property type="project" value="UniProtKB-KW"/>
</dbReference>
<dbReference type="InterPro" id="IPR003953">
    <property type="entry name" value="FAD-dep_OxRdtase_2_FAD-bd"/>
</dbReference>
<dbReference type="EC" id="1.3.99.1" evidence="6"/>
<dbReference type="InterPro" id="IPR027477">
    <property type="entry name" value="Succ_DH/fumarate_Rdtase_cat_sf"/>
</dbReference>
<dbReference type="Gene3D" id="3.50.50.60">
    <property type="entry name" value="FAD/NAD(P)-binding domain"/>
    <property type="match status" value="1"/>
</dbReference>
<organism evidence="6 7">
    <name type="scientific">Campylobacter jejuni subsp. doylei</name>
    <dbReference type="NCBI Taxonomy" id="32021"/>
    <lineage>
        <taxon>Bacteria</taxon>
        <taxon>Pseudomonadati</taxon>
        <taxon>Campylobacterota</taxon>
        <taxon>Epsilonproteobacteria</taxon>
        <taxon>Campylobacterales</taxon>
        <taxon>Campylobacteraceae</taxon>
        <taxon>Campylobacter</taxon>
    </lineage>
</organism>
<proteinExistence type="predicted"/>
<dbReference type="Pfam" id="PF00890">
    <property type="entry name" value="FAD_binding_2"/>
    <property type="match status" value="1"/>
</dbReference>
<evidence type="ECO:0000256" key="3">
    <source>
        <dbReference type="ARBA" id="ARBA00023002"/>
    </source>
</evidence>
<dbReference type="PANTHER" id="PTHR11632">
    <property type="entry name" value="SUCCINATE DEHYDROGENASE 2 FLAVOPROTEIN SUBUNIT"/>
    <property type="match status" value="1"/>
</dbReference>
<protein>
    <submittedName>
        <fullName evidence="6">Succinate dehydrogenase flavoprotein subunit</fullName>
        <ecNumber evidence="6">1.3.99.1</ecNumber>
    </submittedName>
</protein>
<feature type="domain" description="FAD-dependent oxidoreductase 2 FAD-binding" evidence="5">
    <location>
        <begin position="8"/>
        <end position="111"/>
    </location>
</feature>
<gene>
    <name evidence="6" type="primary">sdhA_3</name>
    <name evidence="6" type="ORF">NCTC11951_00516</name>
</gene>